<gene>
    <name evidence="5" type="ORF">SCARUB_01342</name>
</gene>
<dbReference type="InterPro" id="IPR016300">
    <property type="entry name" value="ATPase_ArsA/GET3"/>
</dbReference>
<comment type="caution">
    <text evidence="5">The sequence shown here is derived from an EMBL/GenBank/DDBJ whole genome shotgun (WGS) entry which is preliminary data.</text>
</comment>
<dbReference type="EMBL" id="MAYW01000026">
    <property type="protein sequence ID" value="ODS33518.1"/>
    <property type="molecule type" value="Genomic_DNA"/>
</dbReference>
<dbReference type="InterPro" id="IPR003593">
    <property type="entry name" value="AAA+_ATPase"/>
</dbReference>
<sequence>MFKKKAFSSFLNNQALRLIFFGGKGGVGKTTIACAAAVYLVKNKPNKKVIIISADPSHSLGDIFTPVDPAPSAPPRSCEVGKDSALRGKPAVIKGIPNLYSLELDVNQLSDDFKKKYLPVLKSIAFNGTYLDREDVSNLLSLSIPGLDEVTAILEIARLYRSRQYDLMIIDTTACGHTFGFLRFYSKMRRWLRLFQLMKLKHRYISTVFTGSYVKDDTDEFLETMDKDIEDVKFFFKNIKSTEFIPVLTPEVMSIKETERLIALLKEEKIPVRDVIVNQILDEDSLSSLSRCEDEAMSIAGVGKRFKHYNIIKMPFFSKEIMGLESLERMAQALASGCQPSQPGVSFKRHLDLDSQMHFQTSMNQYLFEIFDNPELQFIIFGGKAGSGKTTFACATAVHLADRYPDKKIMLFSIDPAHSLADSFDLPIGNEETLIPGFHNLYCLEADGDRIWDERRIAYKEDINQAFVRYRDNPAGSLDVVSSEVKFDREVMIEFVESTPPHVNETMAVEKLMEFVINDKYDLYILDTGPIGQQLRLLELPSITLTWIKTVINILHKYRKFIRFDEPISKLLLLRRDMRKMASILINESITEFVTVTTPFALSVLETERILFKISQQNVPNHHIVINRIMPTINDSDFYPVRRGSVRKNVGDKGDYKEVKVEYKAPSEFSNGVYLAKRREQEKYIQYIKNLETSTPHLRASAGSIHKVSQAPLFPYEINGLDNLKRFSRVLYSANYRESKLANIRE</sequence>
<dbReference type="EC" id="7.3.2.7" evidence="3"/>
<dbReference type="Pfam" id="PF02374">
    <property type="entry name" value="ArsA_ATPase"/>
    <property type="match status" value="2"/>
</dbReference>
<feature type="domain" description="AAA+ ATPase" evidence="4">
    <location>
        <begin position="375"/>
        <end position="587"/>
    </location>
</feature>
<dbReference type="GO" id="GO:0005524">
    <property type="term" value="F:ATP binding"/>
    <property type="evidence" value="ECO:0007669"/>
    <property type="project" value="InterPro"/>
</dbReference>
<organism evidence="5 6">
    <name type="scientific">Candidatus Scalindua rubra</name>
    <dbReference type="NCBI Taxonomy" id="1872076"/>
    <lineage>
        <taxon>Bacteria</taxon>
        <taxon>Pseudomonadati</taxon>
        <taxon>Planctomycetota</taxon>
        <taxon>Candidatus Brocadiia</taxon>
        <taxon>Candidatus Brocadiales</taxon>
        <taxon>Candidatus Scalinduaceae</taxon>
        <taxon>Candidatus Scalindua</taxon>
    </lineage>
</organism>
<dbReference type="AlphaFoldDB" id="A0A1E3XD47"/>
<dbReference type="SUPFAM" id="SSF52540">
    <property type="entry name" value="P-loop containing nucleoside triphosphate hydrolases"/>
    <property type="match status" value="2"/>
</dbReference>
<evidence type="ECO:0000259" key="4">
    <source>
        <dbReference type="SMART" id="SM00382"/>
    </source>
</evidence>
<accession>A0A1E3XD47</accession>
<reference evidence="5 6" key="1">
    <citation type="submission" date="2016-07" db="EMBL/GenBank/DDBJ databases">
        <title>Draft genome of Scalindua rubra, obtained from a brine-seawater interface in the Red Sea, sheds light on salt adaptation in anammox bacteria.</title>
        <authorList>
            <person name="Speth D.R."/>
            <person name="Lagkouvardos I."/>
            <person name="Wang Y."/>
            <person name="Qian P.-Y."/>
            <person name="Dutilh B.E."/>
            <person name="Jetten M.S."/>
        </authorList>
    </citation>
    <scope>NUCLEOTIDE SEQUENCE [LARGE SCALE GENOMIC DNA]</scope>
    <source>
        <strain evidence="5">BSI-1</strain>
    </source>
</reference>
<evidence type="ECO:0000256" key="3">
    <source>
        <dbReference type="ARBA" id="ARBA00066752"/>
    </source>
</evidence>
<comment type="similarity">
    <text evidence="1">Belongs to the arsA ATPase family.</text>
</comment>
<dbReference type="Proteomes" id="UP000094056">
    <property type="component" value="Unassembled WGS sequence"/>
</dbReference>
<evidence type="ECO:0000256" key="2">
    <source>
        <dbReference type="ARBA" id="ARBA00052296"/>
    </source>
</evidence>
<dbReference type="Gene3D" id="3.40.50.300">
    <property type="entry name" value="P-loop containing nucleotide triphosphate hydrolases"/>
    <property type="match status" value="2"/>
</dbReference>
<dbReference type="NCBIfam" id="TIGR00345">
    <property type="entry name" value="GET3_arsA_TRC40"/>
    <property type="match status" value="2"/>
</dbReference>
<dbReference type="PATRIC" id="fig|1872076.5.peg.1547"/>
<dbReference type="PANTHER" id="PTHR10803">
    <property type="entry name" value="ARSENICAL PUMP-DRIVING ATPASE ARSENITE-TRANSLOCATING ATPASE"/>
    <property type="match status" value="1"/>
</dbReference>
<proteinExistence type="inferred from homology"/>
<dbReference type="GO" id="GO:0016887">
    <property type="term" value="F:ATP hydrolysis activity"/>
    <property type="evidence" value="ECO:0007669"/>
    <property type="project" value="InterPro"/>
</dbReference>
<dbReference type="InterPro" id="IPR027417">
    <property type="entry name" value="P-loop_NTPase"/>
</dbReference>
<protein>
    <recommendedName>
        <fullName evidence="3">arsenite-transporting ATPase</fullName>
        <ecNumber evidence="3">7.3.2.7</ecNumber>
    </recommendedName>
</protein>
<comment type="catalytic activity">
    <reaction evidence="2">
        <text>arsenite(in) + ATP + H2O = arsenite(out) + ADP + phosphate + H(+)</text>
        <dbReference type="Rhea" id="RHEA:11348"/>
        <dbReference type="ChEBI" id="CHEBI:15377"/>
        <dbReference type="ChEBI" id="CHEBI:15378"/>
        <dbReference type="ChEBI" id="CHEBI:29242"/>
        <dbReference type="ChEBI" id="CHEBI:30616"/>
        <dbReference type="ChEBI" id="CHEBI:43474"/>
        <dbReference type="ChEBI" id="CHEBI:456216"/>
        <dbReference type="EC" id="7.3.2.7"/>
    </reaction>
</comment>
<dbReference type="CDD" id="cd02035">
    <property type="entry name" value="ArsA"/>
    <property type="match status" value="2"/>
</dbReference>
<dbReference type="PANTHER" id="PTHR10803:SF3">
    <property type="entry name" value="ATPASE GET3"/>
    <property type="match status" value="1"/>
</dbReference>
<dbReference type="InterPro" id="IPR025723">
    <property type="entry name" value="ArsA/GET3_ATPase-like"/>
</dbReference>
<dbReference type="SMART" id="SM00382">
    <property type="entry name" value="AAA"/>
    <property type="match status" value="2"/>
</dbReference>
<dbReference type="GO" id="GO:0015446">
    <property type="term" value="F:ATPase-coupled arsenite transmembrane transporter activity"/>
    <property type="evidence" value="ECO:0007669"/>
    <property type="project" value="UniProtKB-EC"/>
</dbReference>
<evidence type="ECO:0000256" key="1">
    <source>
        <dbReference type="ARBA" id="ARBA00011040"/>
    </source>
</evidence>
<evidence type="ECO:0000313" key="6">
    <source>
        <dbReference type="Proteomes" id="UP000094056"/>
    </source>
</evidence>
<name>A0A1E3XD47_9BACT</name>
<evidence type="ECO:0000313" key="5">
    <source>
        <dbReference type="EMBL" id="ODS33518.1"/>
    </source>
</evidence>
<feature type="domain" description="AAA+ ATPase" evidence="4">
    <location>
        <begin position="15"/>
        <end position="240"/>
    </location>
</feature>